<organism evidence="2 3">
    <name type="scientific">Necator americanus</name>
    <name type="common">Human hookworm</name>
    <dbReference type="NCBI Taxonomy" id="51031"/>
    <lineage>
        <taxon>Eukaryota</taxon>
        <taxon>Metazoa</taxon>
        <taxon>Ecdysozoa</taxon>
        <taxon>Nematoda</taxon>
        <taxon>Chromadorea</taxon>
        <taxon>Rhabditida</taxon>
        <taxon>Rhabditina</taxon>
        <taxon>Rhabditomorpha</taxon>
        <taxon>Strongyloidea</taxon>
        <taxon>Ancylostomatidae</taxon>
        <taxon>Bunostominae</taxon>
        <taxon>Necator</taxon>
    </lineage>
</organism>
<keyword evidence="1" id="KW-1133">Transmembrane helix</keyword>
<comment type="caution">
    <text evidence="2">The sequence shown here is derived from an EMBL/GenBank/DDBJ whole genome shotgun (WGS) entry which is preliminary data.</text>
</comment>
<keyword evidence="1" id="KW-0472">Membrane</keyword>
<accession>A0ABR1DSD9</accession>
<dbReference type="EMBL" id="JAVFWL010000005">
    <property type="protein sequence ID" value="KAK6753342.1"/>
    <property type="molecule type" value="Genomic_DNA"/>
</dbReference>
<evidence type="ECO:0000313" key="2">
    <source>
        <dbReference type="EMBL" id="KAK6753342.1"/>
    </source>
</evidence>
<name>A0ABR1DSD9_NECAM</name>
<evidence type="ECO:0000313" key="3">
    <source>
        <dbReference type="Proteomes" id="UP001303046"/>
    </source>
</evidence>
<reference evidence="2 3" key="1">
    <citation type="submission" date="2023-08" db="EMBL/GenBank/DDBJ databases">
        <title>A Necator americanus chromosomal reference genome.</title>
        <authorList>
            <person name="Ilik V."/>
            <person name="Petrzelkova K.J."/>
            <person name="Pardy F."/>
            <person name="Fuh T."/>
            <person name="Niatou-Singa F.S."/>
            <person name="Gouil Q."/>
            <person name="Baker L."/>
            <person name="Ritchie M.E."/>
            <person name="Jex A.R."/>
            <person name="Gazzola D."/>
            <person name="Li H."/>
            <person name="Toshio Fujiwara R."/>
            <person name="Zhan B."/>
            <person name="Aroian R.V."/>
            <person name="Pafco B."/>
            <person name="Schwarz E.M."/>
        </authorList>
    </citation>
    <scope>NUCLEOTIDE SEQUENCE [LARGE SCALE GENOMIC DNA]</scope>
    <source>
        <strain evidence="2 3">Aroian</strain>
        <tissue evidence="2">Whole animal</tissue>
    </source>
</reference>
<proteinExistence type="predicted"/>
<sequence length="139" mass="16112">MLCYVIYYVLLRRITPVRAFVSTHLTFLIPLGWLICSDMAISSRRHQVGLLRLKMSVQNVTQKLEASTEEMVLHRALPIRIKTMYNCEEKRVITMTPPFRGFSALVRFQCRARLHYVQTIPMASVHGCSEKETMDIPVL</sequence>
<feature type="transmembrane region" description="Helical" evidence="1">
    <location>
        <begin position="17"/>
        <end position="36"/>
    </location>
</feature>
<dbReference type="Proteomes" id="UP001303046">
    <property type="component" value="Unassembled WGS sequence"/>
</dbReference>
<keyword evidence="1" id="KW-0812">Transmembrane</keyword>
<keyword evidence="3" id="KW-1185">Reference proteome</keyword>
<gene>
    <name evidence="2" type="primary">Necator_chrV.g17541</name>
    <name evidence="2" type="ORF">RB195_012751</name>
</gene>
<evidence type="ECO:0000256" key="1">
    <source>
        <dbReference type="SAM" id="Phobius"/>
    </source>
</evidence>
<protein>
    <submittedName>
        <fullName evidence="2">Uncharacterized protein</fullName>
    </submittedName>
</protein>